<dbReference type="GO" id="GO:0008483">
    <property type="term" value="F:transaminase activity"/>
    <property type="evidence" value="ECO:0007669"/>
    <property type="project" value="UniProtKB-KW"/>
</dbReference>
<dbReference type="InterPro" id="IPR015422">
    <property type="entry name" value="PyrdxlP-dep_Trfase_small"/>
</dbReference>
<protein>
    <submittedName>
        <fullName evidence="1">Aminotransferase</fullName>
    </submittedName>
</protein>
<accession>A0A5L4YTH0</accession>
<name>A0A5L4YTH0_CAMUP</name>
<dbReference type="Gene3D" id="3.90.1150.10">
    <property type="entry name" value="Aspartate Aminotransferase, domain 1"/>
    <property type="match status" value="1"/>
</dbReference>
<keyword evidence="1" id="KW-0032">Aminotransferase</keyword>
<evidence type="ECO:0000313" key="1">
    <source>
        <dbReference type="EMBL" id="EAJ7105498.1"/>
    </source>
</evidence>
<sequence length="57" mass="6798">MMKSEDVDSFVAFLEKRGIFIRNYSHIIPNHCRISIGTREQMKILKDKILEYIGQQR</sequence>
<comment type="caution">
    <text evidence="1">The sequence shown here is derived from an EMBL/GenBank/DDBJ whole genome shotgun (WGS) entry which is preliminary data.</text>
</comment>
<keyword evidence="1" id="KW-0808">Transferase</keyword>
<gene>
    <name evidence="1" type="ORF">YZ54_08400</name>
</gene>
<dbReference type="AlphaFoldDB" id="A0A5L4YTH0"/>
<proteinExistence type="predicted"/>
<organism evidence="1">
    <name type="scientific">Campylobacter upsaliensis</name>
    <dbReference type="NCBI Taxonomy" id="28080"/>
    <lineage>
        <taxon>Bacteria</taxon>
        <taxon>Pseudomonadati</taxon>
        <taxon>Campylobacterota</taxon>
        <taxon>Epsilonproteobacteria</taxon>
        <taxon>Campylobacterales</taxon>
        <taxon>Campylobacteraceae</taxon>
        <taxon>Campylobacter</taxon>
    </lineage>
</organism>
<reference evidence="1" key="1">
    <citation type="submission" date="2018-05" db="EMBL/GenBank/DDBJ databases">
        <authorList>
            <consortium name="PulseNet: The National Subtyping Network for Foodborne Disease Surveillance"/>
            <person name="Tarr C.L."/>
            <person name="Trees E."/>
            <person name="Katz L.S."/>
            <person name="Carleton-Romer H.A."/>
            <person name="Stroika S."/>
            <person name="Kucerova Z."/>
            <person name="Roache K.F."/>
            <person name="Sabol A.L."/>
            <person name="Besser J."/>
            <person name="Gerner-Smidt P."/>
        </authorList>
    </citation>
    <scope>NUCLEOTIDE SEQUENCE</scope>
    <source>
        <strain evidence="1">D2813</strain>
    </source>
</reference>
<dbReference type="SUPFAM" id="SSF53383">
    <property type="entry name" value="PLP-dependent transferases"/>
    <property type="match status" value="1"/>
</dbReference>
<dbReference type="EMBL" id="AACABH010000067">
    <property type="protein sequence ID" value="EAJ7105498.1"/>
    <property type="molecule type" value="Genomic_DNA"/>
</dbReference>
<dbReference type="InterPro" id="IPR015424">
    <property type="entry name" value="PyrdxlP-dep_Trfase"/>
</dbReference>